<keyword evidence="3" id="KW-0413">Isomerase</keyword>
<keyword evidence="1" id="KW-0732">Signal</keyword>
<feature type="signal peptide" evidence="1">
    <location>
        <begin position="1"/>
        <end position="20"/>
    </location>
</feature>
<dbReference type="Gene3D" id="3.40.30.10">
    <property type="entry name" value="Glutaredoxin"/>
    <property type="match status" value="1"/>
</dbReference>
<feature type="chain" id="PRO_5047269828" evidence="1">
    <location>
        <begin position="21"/>
        <end position="161"/>
    </location>
</feature>
<dbReference type="Proteomes" id="UP000238218">
    <property type="component" value="Unassembled WGS sequence"/>
</dbReference>
<evidence type="ECO:0000313" key="3">
    <source>
        <dbReference type="EMBL" id="PSB37669.1"/>
    </source>
</evidence>
<evidence type="ECO:0000259" key="2">
    <source>
        <dbReference type="PROSITE" id="PS51352"/>
    </source>
</evidence>
<organism evidence="3 4">
    <name type="scientific">Aphanothece cf. minutissima CCALA 015</name>
    <dbReference type="NCBI Taxonomy" id="2107695"/>
    <lineage>
        <taxon>Bacteria</taxon>
        <taxon>Bacillati</taxon>
        <taxon>Cyanobacteriota</taxon>
        <taxon>Cyanophyceae</taxon>
        <taxon>Oscillatoriophycideae</taxon>
        <taxon>Chroococcales</taxon>
        <taxon>Aphanothecaceae</taxon>
        <taxon>Aphanothece</taxon>
    </lineage>
</organism>
<reference evidence="3 4" key="1">
    <citation type="submission" date="2018-02" db="EMBL/GenBank/DDBJ databases">
        <authorList>
            <person name="Moore K."/>
            <person name="Momper L."/>
        </authorList>
    </citation>
    <scope>NUCLEOTIDE SEQUENCE [LARGE SCALE GENOMIC DNA]</scope>
    <source>
        <strain evidence="3 4">CCALA 015</strain>
    </source>
</reference>
<dbReference type="PROSITE" id="PS51352">
    <property type="entry name" value="THIOREDOXIN_2"/>
    <property type="match status" value="1"/>
</dbReference>
<dbReference type="PANTHER" id="PTHR47353:SF1">
    <property type="entry name" value="THIOREDOXIN-LIKE PROTEIN HCF164, CHLOROPLASTIC"/>
    <property type="match status" value="1"/>
</dbReference>
<evidence type="ECO:0000313" key="4">
    <source>
        <dbReference type="Proteomes" id="UP000238218"/>
    </source>
</evidence>
<accession>A0ABX5F7W9</accession>
<reference evidence="3 4" key="2">
    <citation type="submission" date="2018-03" db="EMBL/GenBank/DDBJ databases">
        <title>The ancient ancestry and fast evolution of plastids.</title>
        <authorList>
            <person name="Moore K.R."/>
            <person name="Magnabosco C."/>
            <person name="Momper L."/>
            <person name="Gold D.A."/>
            <person name="Bosak T."/>
            <person name="Fournier G.P."/>
        </authorList>
    </citation>
    <scope>NUCLEOTIDE SEQUENCE [LARGE SCALE GENOMIC DNA]</scope>
    <source>
        <strain evidence="3 4">CCALA 015</strain>
    </source>
</reference>
<dbReference type="CDD" id="cd02947">
    <property type="entry name" value="TRX_family"/>
    <property type="match status" value="1"/>
</dbReference>
<dbReference type="InterPro" id="IPR013766">
    <property type="entry name" value="Thioredoxin_domain"/>
</dbReference>
<dbReference type="SUPFAM" id="SSF52833">
    <property type="entry name" value="Thioredoxin-like"/>
    <property type="match status" value="1"/>
</dbReference>
<name>A0ABX5F7W9_9CHRO</name>
<proteinExistence type="predicted"/>
<dbReference type="InterPro" id="IPR017937">
    <property type="entry name" value="Thioredoxin_CS"/>
</dbReference>
<sequence>MSFPLSVLLLSLANPLPGGLAGPASLGAPLPVDGAGAWLAQKPAGALAPSLQGRPVVVDIYASWCPACRTIAPTLRSLAKSQAGKATFVTFDVSDAATLKASRERARSLGLGAFLEANRSQTSLVAVIDPRSGTSVQTFRASTDAGAYVAAIGKAQSMIRR</sequence>
<dbReference type="GO" id="GO:0016853">
    <property type="term" value="F:isomerase activity"/>
    <property type="evidence" value="ECO:0007669"/>
    <property type="project" value="UniProtKB-KW"/>
</dbReference>
<feature type="domain" description="Thioredoxin" evidence="2">
    <location>
        <begin position="10"/>
        <end position="157"/>
    </location>
</feature>
<dbReference type="PROSITE" id="PS00194">
    <property type="entry name" value="THIOREDOXIN_1"/>
    <property type="match status" value="1"/>
</dbReference>
<dbReference type="InterPro" id="IPR036249">
    <property type="entry name" value="Thioredoxin-like_sf"/>
</dbReference>
<evidence type="ECO:0000256" key="1">
    <source>
        <dbReference type="SAM" id="SignalP"/>
    </source>
</evidence>
<dbReference type="EMBL" id="PVWP01000005">
    <property type="protein sequence ID" value="PSB37669.1"/>
    <property type="molecule type" value="Genomic_DNA"/>
</dbReference>
<dbReference type="InterPro" id="IPR044241">
    <property type="entry name" value="TxlA/HCF164"/>
</dbReference>
<keyword evidence="4" id="KW-1185">Reference proteome</keyword>
<dbReference type="Pfam" id="PF00085">
    <property type="entry name" value="Thioredoxin"/>
    <property type="match status" value="1"/>
</dbReference>
<gene>
    <name evidence="3" type="ORF">C7B81_09215</name>
</gene>
<comment type="caution">
    <text evidence="3">The sequence shown here is derived from an EMBL/GenBank/DDBJ whole genome shotgun (WGS) entry which is preliminary data.</text>
</comment>
<protein>
    <submittedName>
        <fullName evidence="3">Thiol-disulfide isomerase</fullName>
    </submittedName>
</protein>
<dbReference type="PANTHER" id="PTHR47353">
    <property type="entry name" value="THIOREDOXIN-LIKE PROTEIN HCF164, CHLOROPLASTIC"/>
    <property type="match status" value="1"/>
</dbReference>